<evidence type="ECO:0000313" key="2">
    <source>
        <dbReference type="Proteomes" id="UP000694892"/>
    </source>
</evidence>
<dbReference type="Proteomes" id="UP000694892">
    <property type="component" value="Chromosome 9_10S"/>
</dbReference>
<sequence>MERKKSSNKQQCIHLRRGKDRIILEEGKAGSGIVEEYRVERGTCEFWSGGVKVNFSIREKGRDKTTWRQKVSRE</sequence>
<gene>
    <name evidence="1" type="ORF">XELAEV_18047034mg</name>
</gene>
<organism evidence="1 2">
    <name type="scientific">Xenopus laevis</name>
    <name type="common">African clawed frog</name>
    <dbReference type="NCBI Taxonomy" id="8355"/>
    <lineage>
        <taxon>Eukaryota</taxon>
        <taxon>Metazoa</taxon>
        <taxon>Chordata</taxon>
        <taxon>Craniata</taxon>
        <taxon>Vertebrata</taxon>
        <taxon>Euteleostomi</taxon>
        <taxon>Amphibia</taxon>
        <taxon>Batrachia</taxon>
        <taxon>Anura</taxon>
        <taxon>Pipoidea</taxon>
        <taxon>Pipidae</taxon>
        <taxon>Xenopodinae</taxon>
        <taxon>Xenopus</taxon>
        <taxon>Xenopus</taxon>
    </lineage>
</organism>
<accession>A0A974H168</accession>
<evidence type="ECO:0000313" key="1">
    <source>
        <dbReference type="EMBL" id="OCT61008.1"/>
    </source>
</evidence>
<protein>
    <submittedName>
        <fullName evidence="1">Uncharacterized protein</fullName>
    </submittedName>
</protein>
<dbReference type="AlphaFoldDB" id="A0A974H168"/>
<dbReference type="EMBL" id="CM004483">
    <property type="protein sequence ID" value="OCT61008.1"/>
    <property type="molecule type" value="Genomic_DNA"/>
</dbReference>
<name>A0A974H168_XENLA</name>
<proteinExistence type="predicted"/>
<reference evidence="2" key="1">
    <citation type="journal article" date="2016" name="Nature">
        <title>Genome evolution in the allotetraploid frog Xenopus laevis.</title>
        <authorList>
            <person name="Session A.M."/>
            <person name="Uno Y."/>
            <person name="Kwon T."/>
            <person name="Chapman J.A."/>
            <person name="Toyoda A."/>
            <person name="Takahashi S."/>
            <person name="Fukui A."/>
            <person name="Hikosaka A."/>
            <person name="Suzuki A."/>
            <person name="Kondo M."/>
            <person name="van Heeringen S.J."/>
            <person name="Quigley I."/>
            <person name="Heinz S."/>
            <person name="Ogino H."/>
            <person name="Ochi H."/>
            <person name="Hellsten U."/>
            <person name="Lyons J.B."/>
            <person name="Simakov O."/>
            <person name="Putnam N."/>
            <person name="Stites J."/>
            <person name="Kuroki Y."/>
            <person name="Tanaka T."/>
            <person name="Michiue T."/>
            <person name="Watanabe M."/>
            <person name="Bogdanovic O."/>
            <person name="Lister R."/>
            <person name="Georgiou G."/>
            <person name="Paranjpe S.S."/>
            <person name="van Kruijsbergen I."/>
            <person name="Shu S."/>
            <person name="Carlson J."/>
            <person name="Kinoshita T."/>
            <person name="Ohta Y."/>
            <person name="Mawaribuchi S."/>
            <person name="Jenkins J."/>
            <person name="Grimwood J."/>
            <person name="Schmutz J."/>
            <person name="Mitros T."/>
            <person name="Mozaffari S.V."/>
            <person name="Suzuki Y."/>
            <person name="Haramoto Y."/>
            <person name="Yamamoto T.S."/>
            <person name="Takagi C."/>
            <person name="Heald R."/>
            <person name="Miller K."/>
            <person name="Haudenschild C."/>
            <person name="Kitzman J."/>
            <person name="Nakayama T."/>
            <person name="Izutsu Y."/>
            <person name="Robert J."/>
            <person name="Fortriede J."/>
            <person name="Burns K."/>
            <person name="Lotay V."/>
            <person name="Karimi K."/>
            <person name="Yasuoka Y."/>
            <person name="Dichmann D.S."/>
            <person name="Flajnik M.F."/>
            <person name="Houston D.W."/>
            <person name="Shendure J."/>
            <person name="DuPasquier L."/>
            <person name="Vize P.D."/>
            <person name="Zorn A.M."/>
            <person name="Ito M."/>
            <person name="Marcotte E.M."/>
            <person name="Wallingford J.B."/>
            <person name="Ito Y."/>
            <person name="Asashima M."/>
            <person name="Ueno N."/>
            <person name="Matsuda Y."/>
            <person name="Veenstra G.J."/>
            <person name="Fujiyama A."/>
            <person name="Harland R.M."/>
            <person name="Taira M."/>
            <person name="Rokhsar D.S."/>
        </authorList>
    </citation>
    <scope>NUCLEOTIDE SEQUENCE [LARGE SCALE GENOMIC DNA]</scope>
    <source>
        <strain evidence="2">J</strain>
    </source>
</reference>